<dbReference type="InterPro" id="IPR046457">
    <property type="entry name" value="PMI_typeI_cat"/>
</dbReference>
<accession>A0ABU2CKB4</accession>
<comment type="similarity">
    <text evidence="3">Belongs to the mannose-6-phosphate isomerase type 1 family.</text>
</comment>
<proteinExistence type="inferred from homology"/>
<dbReference type="NCBIfam" id="TIGR00218">
    <property type="entry name" value="manA"/>
    <property type="match status" value="1"/>
</dbReference>
<dbReference type="PANTHER" id="PTHR10309">
    <property type="entry name" value="MANNOSE-6-PHOSPHATE ISOMERASE"/>
    <property type="match status" value="1"/>
</dbReference>
<gene>
    <name evidence="10" type="ORF">J2S48_001281</name>
</gene>
<evidence type="ECO:0000313" key="10">
    <source>
        <dbReference type="EMBL" id="MDR7381766.1"/>
    </source>
</evidence>
<dbReference type="GO" id="GO:0004476">
    <property type="term" value="F:mannose-6-phosphate isomerase activity"/>
    <property type="evidence" value="ECO:0007669"/>
    <property type="project" value="UniProtKB-EC"/>
</dbReference>
<dbReference type="PRINTS" id="PR00714">
    <property type="entry name" value="MAN6PISMRASE"/>
</dbReference>
<evidence type="ECO:0000313" key="11">
    <source>
        <dbReference type="Proteomes" id="UP001183585"/>
    </source>
</evidence>
<organism evidence="10 11">
    <name type="scientific">Promicromonospora iranensis</name>
    <dbReference type="NCBI Taxonomy" id="1105144"/>
    <lineage>
        <taxon>Bacteria</taxon>
        <taxon>Bacillati</taxon>
        <taxon>Actinomycetota</taxon>
        <taxon>Actinomycetes</taxon>
        <taxon>Micrococcales</taxon>
        <taxon>Promicromonosporaceae</taxon>
        <taxon>Promicromonospora</taxon>
    </lineage>
</organism>
<feature type="compositionally biased region" description="Basic and acidic residues" evidence="8">
    <location>
        <begin position="120"/>
        <end position="130"/>
    </location>
</feature>
<reference evidence="10 11" key="1">
    <citation type="submission" date="2023-07" db="EMBL/GenBank/DDBJ databases">
        <title>Sequencing the genomes of 1000 actinobacteria strains.</title>
        <authorList>
            <person name="Klenk H.-P."/>
        </authorList>
    </citation>
    <scope>NUCLEOTIDE SEQUENCE [LARGE SCALE GENOMIC DNA]</scope>
    <source>
        <strain evidence="10 11">DSM 45554</strain>
    </source>
</reference>
<feature type="domain" description="Phosphomannose isomerase type I catalytic" evidence="9">
    <location>
        <begin position="2"/>
        <end position="167"/>
    </location>
</feature>
<dbReference type="EC" id="5.3.1.8" evidence="4"/>
<dbReference type="InterPro" id="IPR016305">
    <property type="entry name" value="Mannose-6-P_Isomerase"/>
</dbReference>
<evidence type="ECO:0000256" key="4">
    <source>
        <dbReference type="ARBA" id="ARBA00011956"/>
    </source>
</evidence>
<keyword evidence="7 10" id="KW-0413">Isomerase</keyword>
<dbReference type="CDD" id="cd07011">
    <property type="entry name" value="cupin_PMI_type_I_N"/>
    <property type="match status" value="1"/>
</dbReference>
<dbReference type="Pfam" id="PF20511">
    <property type="entry name" value="PMI_typeI_cat"/>
    <property type="match status" value="1"/>
</dbReference>
<dbReference type="InterPro" id="IPR001250">
    <property type="entry name" value="Man6P_Isoase-1"/>
</dbReference>
<evidence type="ECO:0000259" key="9">
    <source>
        <dbReference type="Pfam" id="PF20511"/>
    </source>
</evidence>
<evidence type="ECO:0000256" key="3">
    <source>
        <dbReference type="ARBA" id="ARBA00010772"/>
    </source>
</evidence>
<dbReference type="EMBL" id="JAVDYE010000001">
    <property type="protein sequence ID" value="MDR7381766.1"/>
    <property type="molecule type" value="Genomic_DNA"/>
</dbReference>
<evidence type="ECO:0000256" key="2">
    <source>
        <dbReference type="ARBA" id="ARBA00001947"/>
    </source>
</evidence>
<keyword evidence="11" id="KW-1185">Reference proteome</keyword>
<dbReference type="PIRSF" id="PIRSF001480">
    <property type="entry name" value="Mannose-6-phosphate_isomerase"/>
    <property type="match status" value="1"/>
</dbReference>
<dbReference type="Gene3D" id="1.10.441.10">
    <property type="entry name" value="Phosphomannose Isomerase, domain 2"/>
    <property type="match status" value="1"/>
</dbReference>
<sequence length="436" mass="46050">MLLRVTNTPRDYPWGSRTAIARLTRRPPSGRPEAELWLGAHPLCPSRIVDPAQVDPVQADPVQADPVQAGGHATLDAWIAADPDRALGPGRTSDELPFLLKVVAAEAPLSIQVHPDATRARQGYDDENRRGVPLTGPDRVYRDPRHKPELALAFDGPFEALVGFRPLGATRRLVAELAETAHDGRLAGEDRLADLGRTLDRSAGPDVDPEPVLRRLVGAFLAGDEAARTLVPVVAESARKAPRGHGLDRELDTLADLAAGRPDDAGVLVALLLNHVTLRPGEAVYLPPGTVHAYLRGVAIEVMAASDNVVRAGLTDKHVDVHELQRLATFRVTDDPRLAPARVASGTELFDAGLPDFALAVVTASDTGARVDLSGPAIALALDGEVHVTGQDGDAVLRAGESVFVTPDERTLAVAGRGRLAVAGAGLRVGAERGPA</sequence>
<comment type="cofactor">
    <cofactor evidence="2">
        <name>Zn(2+)</name>
        <dbReference type="ChEBI" id="CHEBI:29105"/>
    </cofactor>
</comment>
<protein>
    <recommendedName>
        <fullName evidence="4">mannose-6-phosphate isomerase</fullName>
        <ecNumber evidence="4">5.3.1.8</ecNumber>
    </recommendedName>
</protein>
<dbReference type="RefSeq" id="WP_274995518.1">
    <property type="nucleotide sequence ID" value="NZ_JAJQQP010000010.1"/>
</dbReference>
<evidence type="ECO:0000256" key="8">
    <source>
        <dbReference type="SAM" id="MobiDB-lite"/>
    </source>
</evidence>
<dbReference type="PANTHER" id="PTHR10309:SF0">
    <property type="entry name" value="MANNOSE-6-PHOSPHATE ISOMERASE"/>
    <property type="match status" value="1"/>
</dbReference>
<dbReference type="InterPro" id="IPR011051">
    <property type="entry name" value="RmlC_Cupin_sf"/>
</dbReference>
<evidence type="ECO:0000256" key="1">
    <source>
        <dbReference type="ARBA" id="ARBA00000757"/>
    </source>
</evidence>
<comment type="catalytic activity">
    <reaction evidence="1">
        <text>D-mannose 6-phosphate = D-fructose 6-phosphate</text>
        <dbReference type="Rhea" id="RHEA:12356"/>
        <dbReference type="ChEBI" id="CHEBI:58735"/>
        <dbReference type="ChEBI" id="CHEBI:61527"/>
        <dbReference type="EC" id="5.3.1.8"/>
    </reaction>
</comment>
<dbReference type="InterPro" id="IPR014710">
    <property type="entry name" value="RmlC-like_jellyroll"/>
</dbReference>
<evidence type="ECO:0000256" key="7">
    <source>
        <dbReference type="ARBA" id="ARBA00023235"/>
    </source>
</evidence>
<dbReference type="SUPFAM" id="SSF51182">
    <property type="entry name" value="RmlC-like cupins"/>
    <property type="match status" value="1"/>
</dbReference>
<name>A0ABU2CKB4_9MICO</name>
<keyword evidence="5" id="KW-0479">Metal-binding</keyword>
<comment type="caution">
    <text evidence="10">The sequence shown here is derived from an EMBL/GenBank/DDBJ whole genome shotgun (WGS) entry which is preliminary data.</text>
</comment>
<evidence type="ECO:0000256" key="6">
    <source>
        <dbReference type="ARBA" id="ARBA00022833"/>
    </source>
</evidence>
<dbReference type="Gene3D" id="2.60.120.10">
    <property type="entry name" value="Jelly Rolls"/>
    <property type="match status" value="2"/>
</dbReference>
<keyword evidence="6" id="KW-0862">Zinc</keyword>
<feature type="region of interest" description="Disordered" evidence="8">
    <location>
        <begin position="120"/>
        <end position="143"/>
    </location>
</feature>
<evidence type="ECO:0000256" key="5">
    <source>
        <dbReference type="ARBA" id="ARBA00022723"/>
    </source>
</evidence>
<dbReference type="Proteomes" id="UP001183585">
    <property type="component" value="Unassembled WGS sequence"/>
</dbReference>